<comment type="subcellular location">
    <subcellularLocation>
        <location evidence="4">Membrane</location>
        <topology evidence="4">Peripheral membrane protein</topology>
    </subcellularLocation>
</comment>
<evidence type="ECO:0000256" key="2">
    <source>
        <dbReference type="ARBA" id="ARBA00022448"/>
    </source>
</evidence>
<dbReference type="STRING" id="1071381.G8BY19"/>
<sequence>MSDPNQLLAKAEKVGKPSSGFMKIFGSSDQSKYEEAADLCVQAATLFRLSKKLSNAGDCFVKAANYQINAGNDDEAANTFIDAYKCFKSSSSNGITSAMTSRNNTPGLDENDTFITSDSSAQTDIQKAAVSLNRAVEIFTVKGQFRRGANFKFELGELYENDLQDYHSAMDCYELAGDWYSQDQAQALTNKCYVKLANLKALDADYIGAAKVYHQLVTNSMGNRLSQWSLKEYYLKMALCQLAAKDNVAATRTLKEAKQNDSNFNNSRESVLLETLIDCLNEGDSEKLSQAVFEFDKFNKLDKWYTTILLKIKESITEAEDNLL</sequence>
<evidence type="ECO:0000313" key="6">
    <source>
        <dbReference type="Proteomes" id="UP000005666"/>
    </source>
</evidence>
<dbReference type="GO" id="GO:0005483">
    <property type="term" value="F:soluble NSF attachment protein activity"/>
    <property type="evidence" value="ECO:0007669"/>
    <property type="project" value="EnsemblFungi"/>
</dbReference>
<name>G8BY19_TETPH</name>
<dbReference type="GO" id="GO:0031201">
    <property type="term" value="C:SNARE complex"/>
    <property type="evidence" value="ECO:0007669"/>
    <property type="project" value="EnsemblFungi"/>
</dbReference>
<keyword evidence="6" id="KW-1185">Reference proteome</keyword>
<keyword evidence="2 4" id="KW-0813">Transport</keyword>
<dbReference type="InterPro" id="IPR011990">
    <property type="entry name" value="TPR-like_helical_dom_sf"/>
</dbReference>
<evidence type="ECO:0008006" key="7">
    <source>
        <dbReference type="Google" id="ProtNLM"/>
    </source>
</evidence>
<keyword evidence="4" id="KW-0931">ER-Golgi transport</keyword>
<dbReference type="AlphaFoldDB" id="G8BY19"/>
<dbReference type="GO" id="GO:0006886">
    <property type="term" value="P:intracellular protein transport"/>
    <property type="evidence" value="ECO:0007669"/>
    <property type="project" value="UniProtKB-UniRule"/>
</dbReference>
<comment type="similarity">
    <text evidence="1 4">Belongs to the SNAP family.</text>
</comment>
<dbReference type="OMA" id="WSVKEYL"/>
<evidence type="ECO:0000256" key="4">
    <source>
        <dbReference type="RuleBase" id="RU367013"/>
    </source>
</evidence>
<dbReference type="CDD" id="cd15832">
    <property type="entry name" value="SNAP"/>
    <property type="match status" value="1"/>
</dbReference>
<dbReference type="PRINTS" id="PR00448">
    <property type="entry name" value="NSFATTACHMNT"/>
</dbReference>
<dbReference type="InterPro" id="IPR000744">
    <property type="entry name" value="NSF_attach"/>
</dbReference>
<evidence type="ECO:0000256" key="3">
    <source>
        <dbReference type="ARBA" id="ARBA00022927"/>
    </source>
</evidence>
<dbReference type="GO" id="GO:0019905">
    <property type="term" value="F:syntaxin binding"/>
    <property type="evidence" value="ECO:0007669"/>
    <property type="project" value="TreeGrafter"/>
</dbReference>
<organism evidence="5 6">
    <name type="scientific">Tetrapisispora phaffii (strain ATCC 24235 / CBS 4417 / NBRC 1672 / NRRL Y-8282 / UCD 70-5)</name>
    <name type="common">Yeast</name>
    <name type="synonym">Fabospora phaffii</name>
    <dbReference type="NCBI Taxonomy" id="1071381"/>
    <lineage>
        <taxon>Eukaryota</taxon>
        <taxon>Fungi</taxon>
        <taxon>Dikarya</taxon>
        <taxon>Ascomycota</taxon>
        <taxon>Saccharomycotina</taxon>
        <taxon>Saccharomycetes</taxon>
        <taxon>Saccharomycetales</taxon>
        <taxon>Saccharomycetaceae</taxon>
        <taxon>Tetrapisispora</taxon>
    </lineage>
</organism>
<keyword evidence="4" id="KW-0472">Membrane</keyword>
<reference evidence="5 6" key="1">
    <citation type="journal article" date="2011" name="Proc. Natl. Acad. Sci. U.S.A.">
        <title>Evolutionary erosion of yeast sex chromosomes by mating-type switching accidents.</title>
        <authorList>
            <person name="Gordon J.L."/>
            <person name="Armisen D."/>
            <person name="Proux-Wera E."/>
            <person name="Oheigeartaigh S.S."/>
            <person name="Byrne K.P."/>
            <person name="Wolfe K.H."/>
        </authorList>
    </citation>
    <scope>NUCLEOTIDE SEQUENCE [LARGE SCALE GENOMIC DNA]</scope>
    <source>
        <strain evidence="6">ATCC 24235 / CBS 4417 / NBRC 1672 / NRRL Y-8282 / UCD 70-5</strain>
    </source>
</reference>
<evidence type="ECO:0000313" key="5">
    <source>
        <dbReference type="EMBL" id="CCE64797.1"/>
    </source>
</evidence>
<protein>
    <recommendedName>
        <fullName evidence="7">Vesicular-fusion protein SEC17</fullName>
    </recommendedName>
</protein>
<dbReference type="GO" id="GO:0005829">
    <property type="term" value="C:cytosol"/>
    <property type="evidence" value="ECO:0007669"/>
    <property type="project" value="EnsemblFungi"/>
</dbReference>
<dbReference type="eggNOG" id="KOG1586">
    <property type="taxonomic scope" value="Eukaryota"/>
</dbReference>
<comment type="function">
    <text evidence="4">Required for vesicular transport between the endoplasmic reticulum and the Golgi apparatus.</text>
</comment>
<dbReference type="RefSeq" id="XP_003687231.1">
    <property type="nucleotide sequence ID" value="XM_003687183.1"/>
</dbReference>
<dbReference type="GO" id="GO:0006914">
    <property type="term" value="P:autophagy"/>
    <property type="evidence" value="ECO:0007669"/>
    <property type="project" value="EnsemblFungi"/>
</dbReference>
<dbReference type="EMBL" id="HE612864">
    <property type="protein sequence ID" value="CCE64797.1"/>
    <property type="molecule type" value="Genomic_DNA"/>
</dbReference>
<dbReference type="Proteomes" id="UP000005666">
    <property type="component" value="Chromosome 9"/>
</dbReference>
<dbReference type="SUPFAM" id="SSF48452">
    <property type="entry name" value="TPR-like"/>
    <property type="match status" value="1"/>
</dbReference>
<accession>G8BY19</accession>
<proteinExistence type="inferred from homology"/>
<evidence type="ECO:0000256" key="1">
    <source>
        <dbReference type="ARBA" id="ARBA00010050"/>
    </source>
</evidence>
<dbReference type="PANTHER" id="PTHR13768:SF8">
    <property type="entry name" value="ALPHA-SOLUBLE NSF ATTACHMENT PROTEIN"/>
    <property type="match status" value="1"/>
</dbReference>
<keyword evidence="3 4" id="KW-0653">Protein transport</keyword>
<dbReference type="GO" id="GO:0048280">
    <property type="term" value="P:vesicle fusion with Golgi apparatus"/>
    <property type="evidence" value="ECO:0007669"/>
    <property type="project" value="EnsemblFungi"/>
</dbReference>
<dbReference type="GeneID" id="11534382"/>
<dbReference type="GO" id="GO:0035494">
    <property type="term" value="P:SNARE complex disassembly"/>
    <property type="evidence" value="ECO:0007669"/>
    <property type="project" value="EnsemblFungi"/>
</dbReference>
<dbReference type="Pfam" id="PF14938">
    <property type="entry name" value="SNAP"/>
    <property type="match status" value="2"/>
</dbReference>
<dbReference type="PANTHER" id="PTHR13768">
    <property type="entry name" value="SOLUBLE NSF ATTACHMENT PROTEIN SNAP"/>
    <property type="match status" value="1"/>
</dbReference>
<dbReference type="GO" id="GO:0005774">
    <property type="term" value="C:vacuolar membrane"/>
    <property type="evidence" value="ECO:0007669"/>
    <property type="project" value="TreeGrafter"/>
</dbReference>
<dbReference type="Gene3D" id="1.25.40.10">
    <property type="entry name" value="Tetratricopeptide repeat domain"/>
    <property type="match status" value="1"/>
</dbReference>
<dbReference type="GO" id="GO:0042144">
    <property type="term" value="P:vacuole fusion, non-autophagic"/>
    <property type="evidence" value="ECO:0007669"/>
    <property type="project" value="EnsemblFungi"/>
</dbReference>
<dbReference type="KEGG" id="tpf:TPHA_0I02960"/>
<gene>
    <name evidence="5" type="primary">TPHA0I02960</name>
    <name evidence="5" type="ordered locus">TPHA_0I02960</name>
</gene>
<dbReference type="OrthoDB" id="9984275at2759"/>
<dbReference type="GO" id="GO:0001671">
    <property type="term" value="F:ATPase activator activity"/>
    <property type="evidence" value="ECO:0007669"/>
    <property type="project" value="EnsemblFungi"/>
</dbReference>
<dbReference type="HOGENOM" id="CLU_046329_0_2_1"/>